<dbReference type="InterPro" id="IPR010775">
    <property type="entry name" value="DUF1365"/>
</dbReference>
<dbReference type="AlphaFoldDB" id="B4R9K6"/>
<evidence type="ECO:0000313" key="2">
    <source>
        <dbReference type="Proteomes" id="UP000001868"/>
    </source>
</evidence>
<dbReference type="OrthoDB" id="9778801at2"/>
<dbReference type="HOGENOM" id="CLU_065913_1_0_5"/>
<evidence type="ECO:0008006" key="3">
    <source>
        <dbReference type="Google" id="ProtNLM"/>
    </source>
</evidence>
<dbReference type="RefSeq" id="WP_012523604.1">
    <property type="nucleotide sequence ID" value="NC_011144.1"/>
</dbReference>
<sequence>MISGLYPGLVVHARTRPRRHRLRYRVFMLLIDLDEVEALDRRLKLFSAGRRNLIGFDPRRHGDGSDRPLKTQVAEALAGAGLPAGGPVRMLTLPTVLGQGFNPLTVYFCHRPDGALGAILYEVTNTFGERHSYLIPAGEAGRLVRQGCGKGFYVSPFMDMDLAYAFRVRPPSEEVVVSVDARDERGLVLAASFAGRRVELSDWALLRAWASHPWMSLGVLAAIHWEALKIWLKGERLRPRPPPPARPITVVPEAKLAA</sequence>
<accession>B4R9K6</accession>
<proteinExistence type="predicted"/>
<dbReference type="STRING" id="450851.PHZ_c3057"/>
<organism evidence="1 2">
    <name type="scientific">Phenylobacterium zucineum (strain HLK1)</name>
    <dbReference type="NCBI Taxonomy" id="450851"/>
    <lineage>
        <taxon>Bacteria</taxon>
        <taxon>Pseudomonadati</taxon>
        <taxon>Pseudomonadota</taxon>
        <taxon>Alphaproteobacteria</taxon>
        <taxon>Caulobacterales</taxon>
        <taxon>Caulobacteraceae</taxon>
        <taxon>Phenylobacterium</taxon>
    </lineage>
</organism>
<gene>
    <name evidence="1" type="ordered locus">PHZ_c3057</name>
</gene>
<dbReference type="Pfam" id="PF07103">
    <property type="entry name" value="DUF1365"/>
    <property type="match status" value="1"/>
</dbReference>
<dbReference type="KEGG" id="pzu:PHZ_c3057"/>
<keyword evidence="2" id="KW-1185">Reference proteome</keyword>
<reference evidence="1 2" key="1">
    <citation type="journal article" date="2008" name="BMC Genomics">
        <title>Complete genome of Phenylobacterium zucineum - a novel facultative intracellular bacterium isolated from human erythroleukemia cell line K562.</title>
        <authorList>
            <person name="Luo Y."/>
            <person name="Xu X."/>
            <person name="Ding Z."/>
            <person name="Liu Z."/>
            <person name="Zhang B."/>
            <person name="Yan Z."/>
            <person name="Sun J."/>
            <person name="Hu S."/>
            <person name="Hu X."/>
        </authorList>
    </citation>
    <scope>NUCLEOTIDE SEQUENCE [LARGE SCALE GENOMIC DNA]</scope>
    <source>
        <strain evidence="1 2">HLK1</strain>
    </source>
</reference>
<dbReference type="PANTHER" id="PTHR33973">
    <property type="entry name" value="OS07G0153300 PROTEIN"/>
    <property type="match status" value="1"/>
</dbReference>
<dbReference type="PANTHER" id="PTHR33973:SF4">
    <property type="entry name" value="OS07G0153300 PROTEIN"/>
    <property type="match status" value="1"/>
</dbReference>
<protein>
    <recommendedName>
        <fullName evidence="3">DUF1365 domain-containing protein</fullName>
    </recommendedName>
</protein>
<dbReference type="eggNOG" id="COG3496">
    <property type="taxonomic scope" value="Bacteria"/>
</dbReference>
<evidence type="ECO:0000313" key="1">
    <source>
        <dbReference type="EMBL" id="ACG79466.1"/>
    </source>
</evidence>
<dbReference type="Proteomes" id="UP000001868">
    <property type="component" value="Chromosome"/>
</dbReference>
<dbReference type="EMBL" id="CP000747">
    <property type="protein sequence ID" value="ACG79466.1"/>
    <property type="molecule type" value="Genomic_DNA"/>
</dbReference>
<name>B4R9K6_PHEZH</name>